<keyword evidence="2" id="KW-1185">Reference proteome</keyword>
<gene>
    <name evidence="1" type="ORF">MBM_04534</name>
</gene>
<reference evidence="1 2" key="1">
    <citation type="journal article" date="2012" name="BMC Genomics">
        <title>Sequencing the genome of Marssonina brunnea reveals fungus-poplar co-evolution.</title>
        <authorList>
            <person name="Zhu S."/>
            <person name="Cao Y.-Z."/>
            <person name="Jiang C."/>
            <person name="Tan B.-Y."/>
            <person name="Wang Z."/>
            <person name="Feng S."/>
            <person name="Zhang L."/>
            <person name="Su X.-H."/>
            <person name="Brejova B."/>
            <person name="Vinar T."/>
            <person name="Xu M."/>
            <person name="Wang M.-X."/>
            <person name="Zhang S.-G."/>
            <person name="Huang M.-R."/>
            <person name="Wu R."/>
            <person name="Zhou Y."/>
        </authorList>
    </citation>
    <scope>NUCLEOTIDE SEQUENCE [LARGE SCALE GENOMIC DNA]</scope>
    <source>
        <strain evidence="1 2">MB_m1</strain>
    </source>
</reference>
<evidence type="ECO:0000313" key="2">
    <source>
        <dbReference type="Proteomes" id="UP000006753"/>
    </source>
</evidence>
<dbReference type="Proteomes" id="UP000006753">
    <property type="component" value="Unassembled WGS sequence"/>
</dbReference>
<proteinExistence type="predicted"/>
<evidence type="ECO:0000313" key="1">
    <source>
        <dbReference type="EMBL" id="EKD16957.1"/>
    </source>
</evidence>
<dbReference type="EMBL" id="JH921437">
    <property type="protein sequence ID" value="EKD16957.1"/>
    <property type="molecule type" value="Genomic_DNA"/>
</dbReference>
<dbReference type="KEGG" id="mbe:MBM_04534"/>
<sequence>MTTSASPSHTSVVEHVLYDTPSAAKNNVNAQGITKYGYNNTSHNAEDPARAEHINTALSAIDNTVIFLQEDTRKTCSPAPHQQALYRDELLFLSSPASPLPTIDLDTDKFFEDADACIYSPTPPALYVSTAQHAQQDNFTQQEDEGIELGISYADTVHLNFDDIFQQLDAYDLQAQEGYVSEDRKGEVEQAQGSLLGYWAGDYQRHEWVAVKFERERYVADQPSPTTTVHSQL</sequence>
<dbReference type="GeneID" id="18760469"/>
<organism evidence="1 2">
    <name type="scientific">Marssonina brunnea f. sp. multigermtubi (strain MB_m1)</name>
    <name type="common">Marssonina leaf spot fungus</name>
    <dbReference type="NCBI Taxonomy" id="1072389"/>
    <lineage>
        <taxon>Eukaryota</taxon>
        <taxon>Fungi</taxon>
        <taxon>Dikarya</taxon>
        <taxon>Ascomycota</taxon>
        <taxon>Pezizomycotina</taxon>
        <taxon>Leotiomycetes</taxon>
        <taxon>Helotiales</taxon>
        <taxon>Drepanopezizaceae</taxon>
        <taxon>Drepanopeziza</taxon>
    </lineage>
</organism>
<accession>K1WWP8</accession>
<name>K1WWP8_MARBU</name>
<dbReference type="InParanoid" id="K1WWP8"/>
<dbReference type="OrthoDB" id="3515983at2759"/>
<dbReference type="HOGENOM" id="CLU_1190133_0_0_1"/>
<protein>
    <submittedName>
        <fullName evidence="1">Uncharacterized protein</fullName>
    </submittedName>
</protein>
<dbReference type="AlphaFoldDB" id="K1WWP8"/>